<evidence type="ECO:0000256" key="7">
    <source>
        <dbReference type="ARBA" id="ARBA00023136"/>
    </source>
</evidence>
<dbReference type="InterPro" id="IPR001991">
    <property type="entry name" value="Na-dicarboxylate_symporter"/>
</dbReference>
<dbReference type="RefSeq" id="WP_114074056.1">
    <property type="nucleotide sequence ID" value="NZ_CP029554.1"/>
</dbReference>
<dbReference type="Pfam" id="PF00375">
    <property type="entry name" value="SDF"/>
    <property type="match status" value="1"/>
</dbReference>
<feature type="transmembrane region" description="Helical" evidence="9">
    <location>
        <begin position="353"/>
        <end position="376"/>
    </location>
</feature>
<accession>A0A344ULS8</accession>
<protein>
    <submittedName>
        <fullName evidence="10">Dicarboxylate/amino acid:cation symporter</fullName>
    </submittedName>
</protein>
<dbReference type="GO" id="GO:0015293">
    <property type="term" value="F:symporter activity"/>
    <property type="evidence" value="ECO:0007669"/>
    <property type="project" value="UniProtKB-KW"/>
</dbReference>
<dbReference type="EMBL" id="CP029554">
    <property type="protein sequence ID" value="AXE36226.1"/>
    <property type="molecule type" value="Genomic_DNA"/>
</dbReference>
<keyword evidence="6 9" id="KW-1133">Transmembrane helix</keyword>
<gene>
    <name evidence="10" type="ORF">DK843_19145</name>
</gene>
<feature type="transmembrane region" description="Helical" evidence="9">
    <location>
        <begin position="312"/>
        <end position="341"/>
    </location>
</feature>
<dbReference type="InterPro" id="IPR036458">
    <property type="entry name" value="Na:dicarbo_symporter_sf"/>
</dbReference>
<comment type="subcellular location">
    <subcellularLocation>
        <location evidence="1">Cell membrane</location>
        <topology evidence="1">Multi-pass membrane protein</topology>
    </subcellularLocation>
</comment>
<dbReference type="Gene3D" id="1.10.3860.10">
    <property type="entry name" value="Sodium:dicarboxylate symporter"/>
    <property type="match status" value="1"/>
</dbReference>
<dbReference type="PANTHER" id="PTHR42865">
    <property type="entry name" value="PROTON/GLUTAMATE-ASPARTATE SYMPORTER"/>
    <property type="match status" value="1"/>
</dbReference>
<feature type="transmembrane region" description="Helical" evidence="9">
    <location>
        <begin position="85"/>
        <end position="107"/>
    </location>
</feature>
<feature type="transmembrane region" description="Helical" evidence="9">
    <location>
        <begin position="49"/>
        <end position="73"/>
    </location>
</feature>
<keyword evidence="7 9" id="KW-0472">Membrane</keyword>
<dbReference type="GO" id="GO:0006835">
    <property type="term" value="P:dicarboxylic acid transport"/>
    <property type="evidence" value="ECO:0007669"/>
    <property type="project" value="TreeGrafter"/>
</dbReference>
<dbReference type="KEGG" id="chrb:DK843_19145"/>
<evidence type="ECO:0000313" key="11">
    <source>
        <dbReference type="Proteomes" id="UP000252038"/>
    </source>
</evidence>
<sequence length="411" mass="43743">MKSKKLTALILVGMLLGILVGYLFRQHAGDDAAAIKTFVDGMSILTDIFLRLIKMIIAPLVISTLVVGIAKMGDAKSVGRIGGKTMGWFIGASLASLTLGLIMVNILKPGVALNLPLPDMHAESGIKAGAISLKDFVTHAIPKSVFEAMANNEILQIVIFSVFFGSAMAALGERAKALIDVIDVVAHVMLKVTSYVMNFAPLAVFGAIAATVAKEGLSILGTYGKFMAQFYFSIGILWALLIAVGVLIVGPRLLHLMGMIKEPLLLSFTTASSEAAYPKTLEQLERFGVSNKIASFVLPMGYSFNLDGSMMYCTFAVIFIAQAYGIDLTLAQEISMLLILMLTSKGMAGVPRASLVVIAATLAQFNIPEAGLLLLLGIDHFLDMGRSATNVVGNSVATAVVAKWEGELKRH</sequence>
<dbReference type="SUPFAM" id="SSF118215">
    <property type="entry name" value="Proton glutamate symport protein"/>
    <property type="match status" value="1"/>
</dbReference>
<evidence type="ECO:0000256" key="1">
    <source>
        <dbReference type="ARBA" id="ARBA00004651"/>
    </source>
</evidence>
<comment type="function">
    <text evidence="8">Responsible for the transport of dicarboxylates such as succinate, fumarate, and malate from the periplasm across the membrane.</text>
</comment>
<dbReference type="PANTHER" id="PTHR42865:SF7">
    <property type="entry name" value="PROTON_GLUTAMATE-ASPARTATE SYMPORTER"/>
    <property type="match status" value="1"/>
</dbReference>
<feature type="transmembrane region" description="Helical" evidence="9">
    <location>
        <begin position="230"/>
        <end position="250"/>
    </location>
</feature>
<evidence type="ECO:0000256" key="8">
    <source>
        <dbReference type="ARBA" id="ARBA00053346"/>
    </source>
</evidence>
<feature type="transmembrane region" description="Helical" evidence="9">
    <location>
        <begin position="154"/>
        <end position="171"/>
    </location>
</feature>
<keyword evidence="3" id="KW-1003">Cell membrane</keyword>
<name>A0A344ULS8_9NEIS</name>
<evidence type="ECO:0000256" key="2">
    <source>
        <dbReference type="ARBA" id="ARBA00022448"/>
    </source>
</evidence>
<evidence type="ECO:0000256" key="5">
    <source>
        <dbReference type="ARBA" id="ARBA00022847"/>
    </source>
</evidence>
<organism evidence="10 11">
    <name type="scientific">Chromobacterium phragmitis</name>
    <dbReference type="NCBI Taxonomy" id="2202141"/>
    <lineage>
        <taxon>Bacteria</taxon>
        <taxon>Pseudomonadati</taxon>
        <taxon>Pseudomonadota</taxon>
        <taxon>Betaproteobacteria</taxon>
        <taxon>Neisseriales</taxon>
        <taxon>Chromobacteriaceae</taxon>
        <taxon>Chromobacterium</taxon>
    </lineage>
</organism>
<feature type="transmembrane region" description="Helical" evidence="9">
    <location>
        <begin position="192"/>
        <end position="210"/>
    </location>
</feature>
<keyword evidence="5" id="KW-0769">Symport</keyword>
<evidence type="ECO:0000256" key="4">
    <source>
        <dbReference type="ARBA" id="ARBA00022692"/>
    </source>
</evidence>
<dbReference type="Proteomes" id="UP000252038">
    <property type="component" value="Chromosome"/>
</dbReference>
<dbReference type="PRINTS" id="PR00173">
    <property type="entry name" value="EDTRNSPORT"/>
</dbReference>
<dbReference type="FunFam" id="1.10.3860.10:FF:000001">
    <property type="entry name" value="C4-dicarboxylate transport protein"/>
    <property type="match status" value="1"/>
</dbReference>
<keyword evidence="2" id="KW-0813">Transport</keyword>
<reference evidence="10 11" key="1">
    <citation type="submission" date="2018-05" db="EMBL/GenBank/DDBJ databases">
        <title>Genome sequencing, assembly and analysis of the novel insecticidal bacterium, Chromobacterium phragmitis.</title>
        <authorList>
            <person name="Sparks M.E."/>
            <person name="Blackburn M.B."/>
            <person name="Gundersen-Rindal D.E."/>
        </authorList>
    </citation>
    <scope>NUCLEOTIDE SEQUENCE [LARGE SCALE GENOMIC DNA]</scope>
    <source>
        <strain evidence="10">IIBBL 274-1</strain>
    </source>
</reference>
<evidence type="ECO:0000256" key="6">
    <source>
        <dbReference type="ARBA" id="ARBA00022989"/>
    </source>
</evidence>
<proteinExistence type="predicted"/>
<evidence type="ECO:0000256" key="9">
    <source>
        <dbReference type="SAM" id="Phobius"/>
    </source>
</evidence>
<evidence type="ECO:0000313" key="10">
    <source>
        <dbReference type="EMBL" id="AXE36226.1"/>
    </source>
</evidence>
<evidence type="ECO:0000256" key="3">
    <source>
        <dbReference type="ARBA" id="ARBA00022475"/>
    </source>
</evidence>
<dbReference type="AlphaFoldDB" id="A0A344ULS8"/>
<keyword evidence="4 9" id="KW-0812">Transmembrane</keyword>
<dbReference type="GO" id="GO:0005886">
    <property type="term" value="C:plasma membrane"/>
    <property type="evidence" value="ECO:0007669"/>
    <property type="project" value="UniProtKB-SubCell"/>
</dbReference>